<dbReference type="EMBL" id="OZ035839">
    <property type="protein sequence ID" value="CAL1585462.1"/>
    <property type="molecule type" value="Genomic_DNA"/>
</dbReference>
<keyword evidence="3" id="KW-1185">Reference proteome</keyword>
<dbReference type="Proteomes" id="UP001497482">
    <property type="component" value="Chromosome 17"/>
</dbReference>
<evidence type="ECO:0000256" key="1">
    <source>
        <dbReference type="SAM" id="MobiDB-lite"/>
    </source>
</evidence>
<protein>
    <submittedName>
        <fullName evidence="2">Uncharacterized protein</fullName>
    </submittedName>
</protein>
<feature type="region of interest" description="Disordered" evidence="1">
    <location>
        <begin position="27"/>
        <end position="47"/>
    </location>
</feature>
<evidence type="ECO:0000313" key="2">
    <source>
        <dbReference type="EMBL" id="CAL1585462.1"/>
    </source>
</evidence>
<reference evidence="2 3" key="1">
    <citation type="submission" date="2024-04" db="EMBL/GenBank/DDBJ databases">
        <authorList>
            <person name="Waldvogel A.-M."/>
            <person name="Schoenle A."/>
        </authorList>
    </citation>
    <scope>NUCLEOTIDE SEQUENCE [LARGE SCALE GENOMIC DNA]</scope>
</reference>
<evidence type="ECO:0000313" key="3">
    <source>
        <dbReference type="Proteomes" id="UP001497482"/>
    </source>
</evidence>
<name>A0AAV2KCZ5_KNICA</name>
<feature type="compositionally biased region" description="Polar residues" evidence="1">
    <location>
        <begin position="34"/>
        <end position="46"/>
    </location>
</feature>
<proteinExistence type="predicted"/>
<sequence>MTSIRSKNQVFGECLRDKSGKLLKLDKGQESEEPVSSSGMCVSSHQGLIRDSSGTHYAAAAEQGKDALKLGSFEAAFNLSATPNLSNRD</sequence>
<dbReference type="AlphaFoldDB" id="A0AAV2KCZ5"/>
<gene>
    <name evidence="2" type="ORF">KC01_LOCUS15685</name>
</gene>
<organism evidence="2 3">
    <name type="scientific">Knipowitschia caucasica</name>
    <name type="common">Caucasian dwarf goby</name>
    <name type="synonym">Pomatoschistus caucasicus</name>
    <dbReference type="NCBI Taxonomy" id="637954"/>
    <lineage>
        <taxon>Eukaryota</taxon>
        <taxon>Metazoa</taxon>
        <taxon>Chordata</taxon>
        <taxon>Craniata</taxon>
        <taxon>Vertebrata</taxon>
        <taxon>Euteleostomi</taxon>
        <taxon>Actinopterygii</taxon>
        <taxon>Neopterygii</taxon>
        <taxon>Teleostei</taxon>
        <taxon>Neoteleostei</taxon>
        <taxon>Acanthomorphata</taxon>
        <taxon>Gobiaria</taxon>
        <taxon>Gobiiformes</taxon>
        <taxon>Gobioidei</taxon>
        <taxon>Gobiidae</taxon>
        <taxon>Gobiinae</taxon>
        <taxon>Knipowitschia</taxon>
    </lineage>
</organism>
<accession>A0AAV2KCZ5</accession>